<dbReference type="RefSeq" id="WP_060822447.1">
    <property type="nucleotide sequence ID" value="NZ_LNJQ01000002.1"/>
</dbReference>
<dbReference type="Pfam" id="PF08659">
    <property type="entry name" value="KR"/>
    <property type="match status" value="1"/>
</dbReference>
<dbReference type="Gene3D" id="3.40.50.720">
    <property type="entry name" value="NAD(P)-binding Rossmann-like Domain"/>
    <property type="match status" value="1"/>
</dbReference>
<dbReference type="PANTHER" id="PTHR43775:SF37">
    <property type="entry name" value="SI:DKEY-61P9.11"/>
    <property type="match status" value="1"/>
</dbReference>
<organism evidence="13 14">
    <name type="scientific">Burkholderia savannae</name>
    <dbReference type="NCBI Taxonomy" id="1637837"/>
    <lineage>
        <taxon>Bacteria</taxon>
        <taxon>Pseudomonadati</taxon>
        <taxon>Pseudomonadota</taxon>
        <taxon>Betaproteobacteria</taxon>
        <taxon>Burkholderiales</taxon>
        <taxon>Burkholderiaceae</taxon>
        <taxon>Burkholderia</taxon>
        <taxon>pseudomallei group</taxon>
    </lineage>
</organism>
<dbReference type="PROSITE" id="PS00606">
    <property type="entry name" value="KS3_1"/>
    <property type="match status" value="2"/>
</dbReference>
<evidence type="ECO:0000256" key="9">
    <source>
        <dbReference type="SAM" id="MobiDB-lite"/>
    </source>
</evidence>
<feature type="active site" description="Proton acceptor; for dehydratase activity" evidence="8">
    <location>
        <position position="1429"/>
    </location>
</feature>
<feature type="region of interest" description="Disordered" evidence="9">
    <location>
        <begin position="1709"/>
        <end position="1731"/>
    </location>
</feature>
<dbReference type="PANTHER" id="PTHR43775">
    <property type="entry name" value="FATTY ACID SYNTHASE"/>
    <property type="match status" value="1"/>
</dbReference>
<evidence type="ECO:0000256" key="2">
    <source>
        <dbReference type="ARBA" id="ARBA00004792"/>
    </source>
</evidence>
<dbReference type="InterPro" id="IPR018201">
    <property type="entry name" value="Ketoacyl_synth_AS"/>
</dbReference>
<dbReference type="Gene3D" id="1.10.1240.100">
    <property type="match status" value="2"/>
</dbReference>
<dbReference type="Pfam" id="PF21089">
    <property type="entry name" value="PKS_DH_N"/>
    <property type="match status" value="2"/>
</dbReference>
<evidence type="ECO:0000256" key="5">
    <source>
        <dbReference type="ARBA" id="ARBA00022553"/>
    </source>
</evidence>
<dbReference type="InterPro" id="IPR013968">
    <property type="entry name" value="PKS_KR"/>
</dbReference>
<dbReference type="InterPro" id="IPR049900">
    <property type="entry name" value="PKS_mFAS_DH"/>
</dbReference>
<feature type="region of interest" description="N-terminal hotdog fold" evidence="8">
    <location>
        <begin position="1717"/>
        <end position="1847"/>
    </location>
</feature>
<feature type="active site" description="Proton acceptor; for dehydratase activity" evidence="8">
    <location>
        <position position="1755"/>
    </location>
</feature>
<dbReference type="InterPro" id="IPR009081">
    <property type="entry name" value="PP-bd_ACP"/>
</dbReference>
<dbReference type="Pfam" id="PF00550">
    <property type="entry name" value="PP-binding"/>
    <property type="match status" value="3"/>
</dbReference>
<dbReference type="SMART" id="SM01294">
    <property type="entry name" value="PKS_PP_betabranch"/>
    <property type="match status" value="1"/>
</dbReference>
<evidence type="ECO:0000256" key="4">
    <source>
        <dbReference type="ARBA" id="ARBA00022490"/>
    </source>
</evidence>
<feature type="active site" description="Proton donor; for dehydratase activity" evidence="8">
    <location>
        <position position="1612"/>
    </location>
</feature>
<evidence type="ECO:0000259" key="11">
    <source>
        <dbReference type="PROSITE" id="PS52004"/>
    </source>
</evidence>
<dbReference type="SUPFAM" id="SSF47336">
    <property type="entry name" value="ACP-like"/>
    <property type="match status" value="3"/>
</dbReference>
<dbReference type="SMART" id="SM00826">
    <property type="entry name" value="PKS_DH"/>
    <property type="match status" value="1"/>
</dbReference>
<dbReference type="SMART" id="SM00825">
    <property type="entry name" value="PKS_KS"/>
    <property type="match status" value="2"/>
</dbReference>
<dbReference type="InterPro" id="IPR049551">
    <property type="entry name" value="PKS_DH_C"/>
</dbReference>
<dbReference type="InterPro" id="IPR020841">
    <property type="entry name" value="PKS_Beta-ketoAc_synthase_dom"/>
</dbReference>
<keyword evidence="3" id="KW-0596">Phosphopantetheine</keyword>
<dbReference type="Pfam" id="PF00561">
    <property type="entry name" value="Abhydrolase_1"/>
    <property type="match status" value="1"/>
</dbReference>
<dbReference type="SUPFAM" id="SSF51735">
    <property type="entry name" value="NAD(P)-binding Rossmann-fold domains"/>
    <property type="match status" value="1"/>
</dbReference>
<dbReference type="PROSITE" id="PS50075">
    <property type="entry name" value="CARRIER"/>
    <property type="match status" value="3"/>
</dbReference>
<feature type="region of interest" description="Disordered" evidence="9">
    <location>
        <begin position="714"/>
        <end position="760"/>
    </location>
</feature>
<keyword evidence="6" id="KW-0808">Transferase</keyword>
<evidence type="ECO:0000256" key="6">
    <source>
        <dbReference type="ARBA" id="ARBA00022679"/>
    </source>
</evidence>
<feature type="domain" description="Ketosynthase family 3 (KS3)" evidence="11">
    <location>
        <begin position="2159"/>
        <end position="2552"/>
    </location>
</feature>
<comment type="pathway">
    <text evidence="2">Antibiotic biosynthesis.</text>
</comment>
<dbReference type="Gene3D" id="3.40.47.10">
    <property type="match status" value="3"/>
</dbReference>
<dbReference type="InterPro" id="IPR036291">
    <property type="entry name" value="NAD(P)-bd_dom_sf"/>
</dbReference>
<dbReference type="Pfam" id="PF00109">
    <property type="entry name" value="ketoacyl-synt"/>
    <property type="match status" value="2"/>
</dbReference>
<evidence type="ECO:0000259" key="12">
    <source>
        <dbReference type="PROSITE" id="PS52019"/>
    </source>
</evidence>
<dbReference type="InterPro" id="IPR014031">
    <property type="entry name" value="Ketoacyl_synth_C"/>
</dbReference>
<feature type="domain" description="PKS/mFAS DH" evidence="12">
    <location>
        <begin position="1717"/>
        <end position="2012"/>
    </location>
</feature>
<reference evidence="13 14" key="1">
    <citation type="submission" date="2015-11" db="EMBL/GenBank/DDBJ databases">
        <authorList>
            <person name="Sahl J."/>
            <person name="Wagner D."/>
            <person name="Keim P."/>
        </authorList>
    </citation>
    <scope>NUCLEOTIDE SEQUENCE [LARGE SCALE GENOMIC DNA]</scope>
    <source>
        <strain evidence="13 14">BDU18</strain>
    </source>
</reference>
<dbReference type="Pfam" id="PF02801">
    <property type="entry name" value="Ketoacyl-synt_C"/>
    <property type="match status" value="2"/>
</dbReference>
<dbReference type="SUPFAM" id="SSF53901">
    <property type="entry name" value="Thiolase-like"/>
    <property type="match status" value="3"/>
</dbReference>
<dbReference type="Proteomes" id="UP000070255">
    <property type="component" value="Unassembled WGS sequence"/>
</dbReference>
<sequence length="3096" mass="326811">MSDNFEALFDRLRDGALDEADGIALLARLRDTLRADGAGSAGGAARDVTGVDAARLPRFATPHWHARPYREASAQAFDTVLLVGQACVAAAWGDELAATFPGARIVRIEADAQAPYAARPEPAFRALDAVGDDARVAVLLIDDLAPGCAEHDADAPDRYLACVLSAFALVRDLLGRPIARCHLLHLTPLRHALPIGAAWHGLAKSAALESPRFASGGVWLSNADLGRATPALAARELAELAPGHHRDIGWIDGRRCERVLAAKTDASVAPAGAPFSRGETVLITGGAGALGLAIAARLTGCFALRVVLCGRRSADALDARQRDWLARHPAVRYVCADVSDATRVRALLAEFGGSAPLAAIFHAAGAIDDAPLRAKPLDAIRSVLAPKVLGTQLLDRHAARLGVRYFVCFSSIASLAGSAGQADYASGNGFMDEYCRLRQAAADAAGGCRYLSINWPYWLDGGMHADPRRLERLAADSGLTPLGMDEGIDSLLTLLQRPAPQVVVLPGERAAIDRVFLSPPQLPQTPAARGEADDLQDTLRELVARTLKMETEAIDADTPFSNYGFDSILLTELATTIGQHYPGPALEVGVFLDHPTLRELGNWLRARLQPAGDGDTGASRPGAAAPRAADTLLDGLRAQASTILKLPVADVGIETPWAEFGFDSISLNEFATLIARDFPTGPLATDLFLSCATLAELAAHLAARLPAAPANAADAPDAERLGGAGCEPARSAANEPAARPSPAAPQARRAHDAAPPHADPAPAAVEEIAIIGMAGRFPGADDLAGFWRNLVENRTAVTAIPEDRWRWQDYAAGEPGRTACRHAAFLTAIDRFDAAHFRISPREAELMDPQQRLLLECAWEAFENAAIAPDSLRGRRVGLFFGAEKNDYLSLIADADVDVDPYINTGNAHAMLANRVSFFFGLLGPSITLNTACSSSMAAIRAAVASLRGAESEMALAGGVNILLSPGLFVLNRKMGMLTASDHIKPFDRDASGHLFGEGLGLVLLKPLRQALRDGDPVHGVIRAVDVTHGGQGRFLTAPHAPSHEALIRGVLAQAGASPADVDYLEAQGSGDQLTDRMELEVYHALYGARADGEPLPIGSVKGHIGHLGAASGVTALIKVLLCLSHDRLLPVLHHRHLNWQHDEPFAGRLLTEHAEWRPKQIDRRRVPRVAAVHNFGYGGVNGHLLVRESLPAPAVDACWPAVARLWVVSARTAAQLRQSVERLVAYLRDGGHRLHGQREPGVESIAWTLQAGRQPLNHRLALLVDDAPAADALRAARARLEAWLEDGRGDARLLTGIVTAANIAEGAGPAHGEACDDVMRIAACWVGGARIDWAACYGDTRPMRLSLPSYPFAATRHWVTPREGARAGALHGGPAAPMAAAIRAGAAPGPRPRTVAALHPLLHGLSGADRSLRFVSTFSGDEPFFRDHRVRGVATLPGAAYCEMFVAAAALVTPECERHSIGYRLDNVVWTRPLAAADGMAGIAVTMELAATQDRQTGVDGRDAFRFTVGSARADDAQPYAQGIAVRERIDATSAPPAVAVEQLPVYTRGAQIDGTRLYRRFAELGFDYGPSHRCIDALFHDGEEVLARMRALEPDAPGTAGYLLVPGLLDSALQASIGFGLAALDAARGSAVDDTAIPLLPFALERLRCHRAPGPMGQVRWVRLRRRAGAAGSPVVKLDIDLLDADGRVCANLEGYSARRVKPDTAARVAPASSHGADKTTEPIRTPAAWRDDGGTRVYPCRFAPEDRYLRDHRIDGQALLPAVALLDLARIVAEALPHDSAEVLRIGRATWHKPLFVNAPGRDAALHVVARDDAWAVTLESDEEEDGLASAHAQCELGWVAAAPGTDVWPDLAHGTAAPHGLAGVVRRFGGSLAGEAGDVPQLPNRVRIVDGDAGVADDDAVSLTLACETPADDAAGTAGATMFDLLFAIVDLCGRDGAANGLAVPYGIDECLLYRAFPRQVRVAIRTAPGAAGARTRSCDIRVADLDGRPVMRLKRLVMVTLCEDAAPSAASRAADIADAAHDAHDARPALQCRLRELIGALQKIDPDEIGIDDDLTQCGLDSFSFTELSNRLNRRFAIDTMPTMFFEHGTVRALADGLLRAYPNLAVGPLTECRAERRDALCPATAAPSVAQGAEAADCALSPARAPGRAAGDGEAIAIVGMAVRFPGARTLDAFRQRLIAPHGAGNDAADELDAAASNPAGAAGDDATPAARPDAGTSNWFGADPAALPADRSLVAVLETAWHVFEDAGMAPAALHGSDTAVYLGVSSPAKSDVQAGDAGLPAAVPALHALPNRISFEFDFRGPSHAIDTGCSSSLAALARGVEHLRQRRGALVVAGGVGPIASHDADGAIGMVLLKRIDDALRDGDRIHAVIATVAENHGGRTLSPAAPSVDAQRELLVAAYRRAGVDVARIGHVEAHGVGTALADAIEREALCDAFAELRGGQAVPADAPRCTVGSLGRRFGPLGAASGMAGVIKTALMLRLATIPGHTLPPDANPGVDLAGSGLVIAGDASQPWPATRDGQPRCAGVSSFGAGGANAHAVLLEYRAAPDRHDGIGAPAVASRVFLLSAHSEPALRAQARALAAHIARHVPAGEAGAAALRDIAYTLQTGRDALAWRFGLVARTSGALQQQLRLFGDAAAGAEAALADYRVAHVAEARHEFDGDEDMRALAWQWLEKGKLTYALRLWLDGIAVDWRAAWDTRAMAPADLPSYPFDAALTRSEARAAGDDALDALDARVRRLLMDGWEGHGVADGNPLADAGALMQRVRAVGDLLGVTLSVGDAYRHRDIGALRAGLRERARRDELAGTAAAPAPDDPFARYYRMAFGALDGFGRELLSLDDEVVLDVLHNVAPEKPPLLLLMPMACLGTAWLHQVRAFAADHSVIVCHYPDHAASTGSDALRATGEGLDGVARLFWAALDRLGVVAPVHLVGWSMGGLVAQCMAGTDPDRVATMALVNALDAPGRDGVDRAMRVLVDEISTRVMPEVDRHFEGDPRAIKACYDARVLDVYLGFAADAAAQARLAEPPFPVLVLAGGCDRVVPPEVARRLHARLGGAALELLDEAGHYLPMTHAGWFNARLRQHLEVTV</sequence>
<dbReference type="InterPro" id="IPR050091">
    <property type="entry name" value="PKS_NRPS_Biosynth_Enz"/>
</dbReference>
<dbReference type="InterPro" id="IPR020807">
    <property type="entry name" value="PKS_DH"/>
</dbReference>
<dbReference type="InterPro" id="IPR054514">
    <property type="entry name" value="RhiE-like_linker"/>
</dbReference>
<feature type="domain" description="Carrier" evidence="10">
    <location>
        <begin position="533"/>
        <end position="608"/>
    </location>
</feature>
<dbReference type="SUPFAM" id="SSF53474">
    <property type="entry name" value="alpha/beta-Hydrolases"/>
    <property type="match status" value="1"/>
</dbReference>
<dbReference type="InterPro" id="IPR042104">
    <property type="entry name" value="PKS_dehydratase_sf"/>
</dbReference>
<evidence type="ECO:0000313" key="14">
    <source>
        <dbReference type="Proteomes" id="UP000070255"/>
    </source>
</evidence>
<dbReference type="PROSITE" id="PS52019">
    <property type="entry name" value="PKS_MFAS_DH"/>
    <property type="match status" value="2"/>
</dbReference>
<dbReference type="Pfam" id="PF14765">
    <property type="entry name" value="PS-DH"/>
    <property type="match status" value="2"/>
</dbReference>
<proteinExistence type="predicted"/>
<evidence type="ECO:0000256" key="3">
    <source>
        <dbReference type="ARBA" id="ARBA00022450"/>
    </source>
</evidence>
<feature type="region of interest" description="N-terminal hotdog fold" evidence="8">
    <location>
        <begin position="1400"/>
        <end position="1533"/>
    </location>
</feature>
<keyword evidence="7" id="KW-0677">Repeat</keyword>
<feature type="domain" description="Ketosynthase family 3 (KS3)" evidence="11">
    <location>
        <begin position="765"/>
        <end position="1189"/>
    </location>
</feature>
<accession>A0ABR5TBU8</accession>
<dbReference type="CDD" id="cd08953">
    <property type="entry name" value="KR_2_SDR_x"/>
    <property type="match status" value="1"/>
</dbReference>
<feature type="domain" description="Carrier" evidence="10">
    <location>
        <begin position="627"/>
        <end position="705"/>
    </location>
</feature>
<evidence type="ECO:0000256" key="1">
    <source>
        <dbReference type="ARBA" id="ARBA00004496"/>
    </source>
</evidence>
<dbReference type="PROSITE" id="PS52004">
    <property type="entry name" value="KS3_2"/>
    <property type="match status" value="2"/>
</dbReference>
<feature type="active site" description="Proton donor; for dehydratase activity" evidence="8">
    <location>
        <position position="1928"/>
    </location>
</feature>
<dbReference type="InterPro" id="IPR036736">
    <property type="entry name" value="ACP-like_sf"/>
</dbReference>
<dbReference type="EMBL" id="LNJQ01000002">
    <property type="protein sequence ID" value="KWZ39933.1"/>
    <property type="molecule type" value="Genomic_DNA"/>
</dbReference>
<dbReference type="Pfam" id="PF22336">
    <property type="entry name" value="RhiE-like_linker"/>
    <property type="match status" value="2"/>
</dbReference>
<dbReference type="InterPro" id="IPR020806">
    <property type="entry name" value="PKS_PP-bd"/>
</dbReference>
<keyword evidence="4" id="KW-0963">Cytoplasm</keyword>
<dbReference type="InterPro" id="IPR057326">
    <property type="entry name" value="KR_dom"/>
</dbReference>
<dbReference type="CDD" id="cd00833">
    <property type="entry name" value="PKS"/>
    <property type="match status" value="2"/>
</dbReference>
<evidence type="ECO:0000256" key="8">
    <source>
        <dbReference type="PROSITE-ProRule" id="PRU01363"/>
    </source>
</evidence>
<dbReference type="InterPro" id="IPR016039">
    <property type="entry name" value="Thiolase-like"/>
</dbReference>
<dbReference type="InterPro" id="IPR049552">
    <property type="entry name" value="PKS_DH_N"/>
</dbReference>
<evidence type="ECO:0000313" key="13">
    <source>
        <dbReference type="EMBL" id="KWZ39933.1"/>
    </source>
</evidence>
<gene>
    <name evidence="13" type="ORF">WS72_18940</name>
</gene>
<feature type="domain" description="PKS/mFAS DH" evidence="12">
    <location>
        <begin position="1400"/>
        <end position="1709"/>
    </location>
</feature>
<dbReference type="InterPro" id="IPR014030">
    <property type="entry name" value="Ketoacyl_synth_N"/>
</dbReference>
<feature type="region of interest" description="C-terminal hotdog fold" evidence="8">
    <location>
        <begin position="1550"/>
        <end position="1709"/>
    </location>
</feature>
<feature type="region of interest" description="Disordered" evidence="9">
    <location>
        <begin position="2203"/>
        <end position="2224"/>
    </location>
</feature>
<name>A0ABR5TBU8_9BURK</name>
<comment type="caution">
    <text evidence="13">The sequence shown here is derived from an EMBL/GenBank/DDBJ whole genome shotgun (WGS) entry which is preliminary data.</text>
</comment>
<feature type="domain" description="Carrier" evidence="10">
    <location>
        <begin position="2033"/>
        <end position="2107"/>
    </location>
</feature>
<keyword evidence="5" id="KW-0597">Phosphoprotein</keyword>
<feature type="region of interest" description="C-terminal hotdog fold" evidence="8">
    <location>
        <begin position="1860"/>
        <end position="2012"/>
    </location>
</feature>
<evidence type="ECO:0000256" key="7">
    <source>
        <dbReference type="ARBA" id="ARBA00022737"/>
    </source>
</evidence>
<dbReference type="InterPro" id="IPR029058">
    <property type="entry name" value="AB_hydrolase_fold"/>
</dbReference>
<evidence type="ECO:0000259" key="10">
    <source>
        <dbReference type="PROSITE" id="PS50075"/>
    </source>
</evidence>
<comment type="subcellular location">
    <subcellularLocation>
        <location evidence="1">Cytoplasm</location>
    </subcellularLocation>
</comment>
<dbReference type="Gene3D" id="3.10.129.10">
    <property type="entry name" value="Hotdog Thioesterase"/>
    <property type="match status" value="1"/>
</dbReference>
<protein>
    <submittedName>
        <fullName evidence="13">Short chain dehydrogenase</fullName>
    </submittedName>
</protein>
<dbReference type="SMART" id="SM00823">
    <property type="entry name" value="PKS_PP"/>
    <property type="match status" value="3"/>
</dbReference>
<keyword evidence="14" id="KW-1185">Reference proteome</keyword>
<dbReference type="Gene3D" id="3.40.50.1820">
    <property type="entry name" value="alpha/beta hydrolase"/>
    <property type="match status" value="1"/>
</dbReference>
<dbReference type="Gene3D" id="3.10.129.110">
    <property type="entry name" value="Polyketide synthase dehydratase"/>
    <property type="match status" value="1"/>
</dbReference>
<dbReference type="Gene3D" id="1.10.1200.10">
    <property type="entry name" value="ACP-like"/>
    <property type="match status" value="3"/>
</dbReference>
<feature type="compositionally biased region" description="Low complexity" evidence="9">
    <location>
        <begin position="727"/>
        <end position="748"/>
    </location>
</feature>
<dbReference type="SMART" id="SM00822">
    <property type="entry name" value="PKS_KR"/>
    <property type="match status" value="1"/>
</dbReference>
<feature type="compositionally biased region" description="Low complexity" evidence="9">
    <location>
        <begin position="2203"/>
        <end position="2223"/>
    </location>
</feature>
<dbReference type="InterPro" id="IPR000073">
    <property type="entry name" value="AB_hydrolase_1"/>
</dbReference>
<dbReference type="Gene3D" id="3.10.129.120">
    <property type="match status" value="1"/>
</dbReference>